<comment type="caution">
    <text evidence="2">The sequence shown here is derived from an EMBL/GenBank/DDBJ whole genome shotgun (WGS) entry which is preliminary data.</text>
</comment>
<dbReference type="Proteomes" id="UP001163046">
    <property type="component" value="Unassembled WGS sequence"/>
</dbReference>
<accession>A0A9X0CCY9</accession>
<proteinExistence type="predicted"/>
<reference evidence="2" key="1">
    <citation type="submission" date="2023-01" db="EMBL/GenBank/DDBJ databases">
        <title>Genome assembly of the deep-sea coral Lophelia pertusa.</title>
        <authorList>
            <person name="Herrera S."/>
            <person name="Cordes E."/>
        </authorList>
    </citation>
    <scope>NUCLEOTIDE SEQUENCE</scope>
    <source>
        <strain evidence="2">USNM1676648</strain>
        <tissue evidence="2">Polyp</tissue>
    </source>
</reference>
<keyword evidence="3" id="KW-1185">Reference proteome</keyword>
<dbReference type="AlphaFoldDB" id="A0A9X0CCY9"/>
<feature type="region of interest" description="Disordered" evidence="1">
    <location>
        <begin position="109"/>
        <end position="133"/>
    </location>
</feature>
<organism evidence="2 3">
    <name type="scientific">Desmophyllum pertusum</name>
    <dbReference type="NCBI Taxonomy" id="174260"/>
    <lineage>
        <taxon>Eukaryota</taxon>
        <taxon>Metazoa</taxon>
        <taxon>Cnidaria</taxon>
        <taxon>Anthozoa</taxon>
        <taxon>Hexacorallia</taxon>
        <taxon>Scleractinia</taxon>
        <taxon>Caryophylliina</taxon>
        <taxon>Caryophylliidae</taxon>
        <taxon>Desmophyllum</taxon>
    </lineage>
</organism>
<sequence>MHVVLWVIKATDVRFQKGQYSEIIKFVQDQLKREIITVITVITFDDEIQKKPNAEKERERLREAAIEVTGSDKKNVFMISVRGRQLGSVYKKRVLEMLERALRCAERSIRMRQTTRESPKMQPVRSQTDAEHL</sequence>
<evidence type="ECO:0000313" key="3">
    <source>
        <dbReference type="Proteomes" id="UP001163046"/>
    </source>
</evidence>
<evidence type="ECO:0000313" key="2">
    <source>
        <dbReference type="EMBL" id="KAJ7326041.1"/>
    </source>
</evidence>
<gene>
    <name evidence="2" type="ORF">OS493_028764</name>
</gene>
<protein>
    <submittedName>
        <fullName evidence="2">Uncharacterized protein</fullName>
    </submittedName>
</protein>
<name>A0A9X0CCY9_9CNID</name>
<dbReference type="EMBL" id="MU827805">
    <property type="protein sequence ID" value="KAJ7326041.1"/>
    <property type="molecule type" value="Genomic_DNA"/>
</dbReference>
<evidence type="ECO:0000256" key="1">
    <source>
        <dbReference type="SAM" id="MobiDB-lite"/>
    </source>
</evidence>
<feature type="compositionally biased region" description="Basic and acidic residues" evidence="1">
    <location>
        <begin position="109"/>
        <end position="119"/>
    </location>
</feature>